<protein>
    <submittedName>
        <fullName evidence="2">Uncharacterized protein</fullName>
    </submittedName>
</protein>
<evidence type="ECO:0000313" key="3">
    <source>
        <dbReference type="Proteomes" id="UP000716446"/>
    </source>
</evidence>
<evidence type="ECO:0000313" key="2">
    <source>
        <dbReference type="EMBL" id="CAD0084774.1"/>
    </source>
</evidence>
<feature type="compositionally biased region" description="Basic residues" evidence="1">
    <location>
        <begin position="94"/>
        <end position="109"/>
    </location>
</feature>
<feature type="compositionally biased region" description="Polar residues" evidence="1">
    <location>
        <begin position="67"/>
        <end position="91"/>
    </location>
</feature>
<dbReference type="EMBL" id="CAIJEN010000004">
    <property type="protein sequence ID" value="CAD0084774.1"/>
    <property type="molecule type" value="Genomic_DNA"/>
</dbReference>
<accession>A0A9N8JCY5</accession>
<reference evidence="2" key="1">
    <citation type="submission" date="2020-06" db="EMBL/GenBank/DDBJ databases">
        <authorList>
            <person name="Onetto C."/>
        </authorList>
    </citation>
    <scope>NUCLEOTIDE SEQUENCE</scope>
</reference>
<gene>
    <name evidence="2" type="ORF">AWRI4619_LOCUS3341</name>
</gene>
<evidence type="ECO:0000256" key="1">
    <source>
        <dbReference type="SAM" id="MobiDB-lite"/>
    </source>
</evidence>
<proteinExistence type="predicted"/>
<feature type="region of interest" description="Disordered" evidence="1">
    <location>
        <begin position="1"/>
        <end position="38"/>
    </location>
</feature>
<dbReference type="AlphaFoldDB" id="A0A9N8JCY5"/>
<sequence length="167" mass="19750">MCCKRRANRQVSSMAKLAHDQPISTSTVIHNEPIGPPPAYEQIEKESQNISPSKDFHATEYRNNEYTISNTDLDSPSHNTTMHTVRPQYQSRCAAKHAAKRERKQLKREHRQENRMEKREYRNEKREFRQEKRELRAEHRSEEKQMRRAHGGPISMLIQGVTNLMKK</sequence>
<organism evidence="2 3">
    <name type="scientific">Aureobasidium vineae</name>
    <dbReference type="NCBI Taxonomy" id="2773715"/>
    <lineage>
        <taxon>Eukaryota</taxon>
        <taxon>Fungi</taxon>
        <taxon>Dikarya</taxon>
        <taxon>Ascomycota</taxon>
        <taxon>Pezizomycotina</taxon>
        <taxon>Dothideomycetes</taxon>
        <taxon>Dothideomycetidae</taxon>
        <taxon>Dothideales</taxon>
        <taxon>Saccotheciaceae</taxon>
        <taxon>Aureobasidium</taxon>
    </lineage>
</organism>
<name>A0A9N8JCY5_9PEZI</name>
<dbReference type="Proteomes" id="UP000716446">
    <property type="component" value="Unassembled WGS sequence"/>
</dbReference>
<feature type="region of interest" description="Disordered" evidence="1">
    <location>
        <begin position="67"/>
        <end position="152"/>
    </location>
</feature>
<comment type="caution">
    <text evidence="2">The sequence shown here is derived from an EMBL/GenBank/DDBJ whole genome shotgun (WGS) entry which is preliminary data.</text>
</comment>
<feature type="compositionally biased region" description="Basic and acidic residues" evidence="1">
    <location>
        <begin position="110"/>
        <end position="146"/>
    </location>
</feature>
<keyword evidence="3" id="KW-1185">Reference proteome</keyword>